<name>A0A7M1RW24_9CAUD</name>
<dbReference type="InterPro" id="IPR012337">
    <property type="entry name" value="RNaseH-like_sf"/>
</dbReference>
<dbReference type="KEGG" id="vg:65131172"/>
<dbReference type="GeneID" id="65131172"/>
<protein>
    <submittedName>
        <fullName evidence="3">DNA polymerase</fullName>
    </submittedName>
</protein>
<dbReference type="InterPro" id="IPR023211">
    <property type="entry name" value="DNA_pol_palm_dom_sf"/>
</dbReference>
<evidence type="ECO:0000256" key="2">
    <source>
        <dbReference type="ARBA" id="ARBA00022801"/>
    </source>
</evidence>
<reference evidence="3 4" key="1">
    <citation type="submission" date="2020-07" db="EMBL/GenBank/DDBJ databases">
        <title>Taxonomic proposal: Crassvirales, a new order of highly abundant and diverse bacterial viruses.</title>
        <authorList>
            <person name="Shkoporov A.N."/>
            <person name="Stockdale S.R."/>
            <person name="Guerin E."/>
            <person name="Ross R.P."/>
            <person name="Hill C."/>
        </authorList>
    </citation>
    <scope>NUCLEOTIDE SEQUENCE [LARGE SCALE GENOMIC DNA]</scope>
</reference>
<evidence type="ECO:0000313" key="4">
    <source>
        <dbReference type="Proteomes" id="UP000593734"/>
    </source>
</evidence>
<keyword evidence="1" id="KW-0540">Nuclease</keyword>
<dbReference type="RefSeq" id="YP_010112692.1">
    <property type="nucleotide sequence ID" value="NC_055894.1"/>
</dbReference>
<dbReference type="EMBL" id="MT774401">
    <property type="protein sequence ID" value="QOR57240.1"/>
    <property type="molecule type" value="Genomic_DNA"/>
</dbReference>
<sequence length="616" mass="71847">MKIRGKTVYVYDIEVFQNVFHCTLLNTETEKLVKYECSERKNNIEDMCKLFITEDAYFAGYNNTHYDNPIINYCIEFFSNSKYTYSKICKSIFNLSNIITQDKDNIDSWKRWKYAKNFLTLDLLTMLYSKALRVSLKEMQVTMMYKNVQEFNCDWQSPLALQEIDNMVNYNINDVLSTYELLKRCEKDIQLRINIEDNYHINCLSKDGVGIGVDILQKEYISKTGIDKKQLEELRSPMDFIPLKDVILPNIEFKNQILKNLLTEMKSLTVSPGRNGWNKKFLLNNLEISIGVGGIHSINQPEIIIPKEDELLLDSDANSLYPSLIIQYGFIPPHLNKEVFLDIYTKVYTERIDAKKAKRKLEADTKKLTLNSVTGNYQNEYSWLYSPFAVLQIRMNGQLLLLMLCEKLLELGATIYQVNTDGVLYSIKKAKYNELQQIIKNFEKISKLTFETEEFECFYQLAVNDYFGKQKDGIKEKGTFLTKTILGKGLTPTIIPLAVEKFFLEGIKPQNFIPTIKDITKFLISEKTGKQWTVEYNGIKQQRTNRFYASTNGYFLYKWKIENGIKKYQNMLTASGITLLNNFDDLKDDPKINYNYYITEANKIIATLKTKQLSLF</sequence>
<dbReference type="SUPFAM" id="SSF56672">
    <property type="entry name" value="DNA/RNA polymerases"/>
    <property type="match status" value="1"/>
</dbReference>
<dbReference type="InterPro" id="IPR043502">
    <property type="entry name" value="DNA/RNA_pol_sf"/>
</dbReference>
<keyword evidence="4" id="KW-1185">Reference proteome</keyword>
<evidence type="ECO:0000313" key="3">
    <source>
        <dbReference type="EMBL" id="QOR57240.1"/>
    </source>
</evidence>
<evidence type="ECO:0000256" key="1">
    <source>
        <dbReference type="ARBA" id="ARBA00022722"/>
    </source>
</evidence>
<dbReference type="GO" id="GO:0016787">
    <property type="term" value="F:hydrolase activity"/>
    <property type="evidence" value="ECO:0007669"/>
    <property type="project" value="UniProtKB-KW"/>
</dbReference>
<proteinExistence type="predicted"/>
<keyword evidence="2" id="KW-0378">Hydrolase</keyword>
<dbReference type="Gene3D" id="3.90.1600.10">
    <property type="entry name" value="Palm domain of DNA polymerase"/>
    <property type="match status" value="1"/>
</dbReference>
<dbReference type="Proteomes" id="UP000593734">
    <property type="component" value="Segment"/>
</dbReference>
<dbReference type="SUPFAM" id="SSF53098">
    <property type="entry name" value="Ribonuclease H-like"/>
    <property type="match status" value="1"/>
</dbReference>
<accession>A0A7M1RW24</accession>
<organism evidence="3 4">
    <name type="scientific">uncultured phage cr6_1</name>
    <dbReference type="NCBI Taxonomy" id="2772085"/>
    <lineage>
        <taxon>Viruses</taxon>
        <taxon>Duplodnaviria</taxon>
        <taxon>Heunggongvirae</taxon>
        <taxon>Uroviricota</taxon>
        <taxon>Caudoviricetes</taxon>
        <taxon>Crassvirales</taxon>
        <taxon>Suoliviridae</taxon>
        <taxon>Bearivirinae</taxon>
        <taxon>Afonbuvirus</taxon>
        <taxon>Afonbuvirus faecalis</taxon>
    </lineage>
</organism>
<dbReference type="GO" id="GO:0004518">
    <property type="term" value="F:nuclease activity"/>
    <property type="evidence" value="ECO:0007669"/>
    <property type="project" value="UniProtKB-KW"/>
</dbReference>